<feature type="domain" description="Glycosyl transferase family 1" evidence="3">
    <location>
        <begin position="221"/>
        <end position="378"/>
    </location>
</feature>
<evidence type="ECO:0000256" key="1">
    <source>
        <dbReference type="ARBA" id="ARBA00022679"/>
    </source>
</evidence>
<dbReference type="CDD" id="cd03820">
    <property type="entry name" value="GT4_AmsD-like"/>
    <property type="match status" value="1"/>
</dbReference>
<feature type="region of interest" description="Disordered" evidence="2">
    <location>
        <begin position="407"/>
        <end position="453"/>
    </location>
</feature>
<dbReference type="PANTHER" id="PTHR12526">
    <property type="entry name" value="GLYCOSYLTRANSFERASE"/>
    <property type="match status" value="1"/>
</dbReference>
<dbReference type="Gene3D" id="3.40.50.2000">
    <property type="entry name" value="Glycogen Phosphorylase B"/>
    <property type="match status" value="2"/>
</dbReference>
<dbReference type="InterPro" id="IPR001296">
    <property type="entry name" value="Glyco_trans_1"/>
</dbReference>
<dbReference type="Pfam" id="PF00534">
    <property type="entry name" value="Glycos_transf_1"/>
    <property type="match status" value="1"/>
</dbReference>
<gene>
    <name evidence="4" type="ORF">Msi02_55370</name>
</gene>
<reference evidence="4 5" key="1">
    <citation type="submission" date="2021-01" db="EMBL/GenBank/DDBJ databases">
        <title>Whole genome shotgun sequence of Microbispora siamensis NBRC 104113.</title>
        <authorList>
            <person name="Komaki H."/>
            <person name="Tamura T."/>
        </authorList>
    </citation>
    <scope>NUCLEOTIDE SEQUENCE [LARGE SCALE GENOMIC DNA]</scope>
    <source>
        <strain evidence="4 5">NBRC 104113</strain>
    </source>
</reference>
<organism evidence="4 5">
    <name type="scientific">Microbispora siamensis</name>
    <dbReference type="NCBI Taxonomy" id="564413"/>
    <lineage>
        <taxon>Bacteria</taxon>
        <taxon>Bacillati</taxon>
        <taxon>Actinomycetota</taxon>
        <taxon>Actinomycetes</taxon>
        <taxon>Streptosporangiales</taxon>
        <taxon>Streptosporangiaceae</taxon>
        <taxon>Microbispora</taxon>
    </lineage>
</organism>
<sequence length="453" mass="49877">MVVRALEARDRQRARSAPPPDGREIRILLLHANGMGGTIRTVFNLAGYLARTHDVEIVSVVREREEPFLPVPPGVRVRYLDDRLPRRKGLLSRFPSRLVPKDEAAYHWFTLRTDLKLVRYIRSRRRGILIGTRPGLNLIAARFAPPEIITVAQEHGNLSSHQPLVRKQIIRRYGRHDAVVTLTQADLRTYERSFGKARKDLPAVLAQVPNATPRLNGGVSPLTAKTVVTVGRLTWGKGYDLLIRAWAHVAARHPDWTLRIYGGGPRQEKLQASIDKRGLSERVFLEGPAEDVGAVLADASMFVLSSRHEGMPMVILEAMSKGVPVVSYDCPTGPKEMITHGHDGLLVKPEKIHAMADAICALIEDEDLRREMGANALKTAARYDLDVIGARWEDLLSDLVARRRGLPPGGPLAHEPAGAGEHDAGERPGPLGAAVSDVVRTPDGTTARLSQNA</sequence>
<accession>A0ABQ4GTM2</accession>
<dbReference type="PANTHER" id="PTHR12526:SF627">
    <property type="entry name" value="D-RHAMNOSYLTRANSFERASE WBPZ"/>
    <property type="match status" value="1"/>
</dbReference>
<evidence type="ECO:0000256" key="2">
    <source>
        <dbReference type="SAM" id="MobiDB-lite"/>
    </source>
</evidence>
<proteinExistence type="predicted"/>
<keyword evidence="5" id="KW-1185">Reference proteome</keyword>
<comment type="caution">
    <text evidence="4">The sequence shown here is derived from an EMBL/GenBank/DDBJ whole genome shotgun (WGS) entry which is preliminary data.</text>
</comment>
<name>A0ABQ4GTM2_9ACTN</name>
<dbReference type="Proteomes" id="UP000660454">
    <property type="component" value="Unassembled WGS sequence"/>
</dbReference>
<protein>
    <recommendedName>
        <fullName evidence="3">Glycosyl transferase family 1 domain-containing protein</fullName>
    </recommendedName>
</protein>
<evidence type="ECO:0000313" key="4">
    <source>
        <dbReference type="EMBL" id="GIH64720.1"/>
    </source>
</evidence>
<evidence type="ECO:0000259" key="3">
    <source>
        <dbReference type="Pfam" id="PF00534"/>
    </source>
</evidence>
<feature type="compositionally biased region" description="Polar residues" evidence="2">
    <location>
        <begin position="443"/>
        <end position="453"/>
    </location>
</feature>
<feature type="compositionally biased region" description="Basic and acidic residues" evidence="2">
    <location>
        <begin position="1"/>
        <end position="13"/>
    </location>
</feature>
<evidence type="ECO:0000313" key="5">
    <source>
        <dbReference type="Proteomes" id="UP000660454"/>
    </source>
</evidence>
<dbReference type="SUPFAM" id="SSF53756">
    <property type="entry name" value="UDP-Glycosyltransferase/glycogen phosphorylase"/>
    <property type="match status" value="1"/>
</dbReference>
<feature type="region of interest" description="Disordered" evidence="2">
    <location>
        <begin position="1"/>
        <end position="20"/>
    </location>
</feature>
<keyword evidence="1" id="KW-0808">Transferase</keyword>
<dbReference type="EMBL" id="BOOF01000033">
    <property type="protein sequence ID" value="GIH64720.1"/>
    <property type="molecule type" value="Genomic_DNA"/>
</dbReference>